<name>A0A074Z6F9_OPIVI</name>
<sequence>MAGRAPKGRNFIVTYNNPTETANELVQRSVANNLRYAIQRGRGTEAGTEHYQIYLNYPTTKTCSQVRRILPHGHVEIARNPIAARRYCIKSDTRIDGPWTNIESREETMAQEKKPNYMQELIDRYKQGTSIQQLAEEYPNLFARNYNNIMRTLDLICHSTPRSTKTEVWWLYGKTGTGKSSKALQMAEAKPTYWKNSTEWWDPLDLATLLQEALKRRFGGYTGRQEQENQARPYKWRRLSLHTGRTQPNGGTTTNNKKW</sequence>
<evidence type="ECO:0000313" key="14">
    <source>
        <dbReference type="Proteomes" id="UP000054324"/>
    </source>
</evidence>
<dbReference type="Proteomes" id="UP000054324">
    <property type="component" value="Unassembled WGS sequence"/>
</dbReference>
<evidence type="ECO:0000313" key="13">
    <source>
        <dbReference type="EMBL" id="KER18830.1"/>
    </source>
</evidence>
<feature type="region of interest" description="Disordered" evidence="11">
    <location>
        <begin position="238"/>
        <end position="259"/>
    </location>
</feature>
<dbReference type="InterPro" id="IPR049912">
    <property type="entry name" value="CRESS_DNA_REP"/>
</dbReference>
<dbReference type="Pfam" id="PF02407">
    <property type="entry name" value="Viral_Rep"/>
    <property type="match status" value="1"/>
</dbReference>
<dbReference type="GO" id="GO:0046872">
    <property type="term" value="F:metal ion binding"/>
    <property type="evidence" value="ECO:0007669"/>
    <property type="project" value="UniProtKB-KW"/>
</dbReference>
<dbReference type="KEGG" id="ovi:T265_12138"/>
<evidence type="ECO:0000256" key="9">
    <source>
        <dbReference type="ARBA" id="ARBA00023124"/>
    </source>
</evidence>
<feature type="compositionally biased region" description="Polar residues" evidence="11">
    <location>
        <begin position="243"/>
        <end position="259"/>
    </location>
</feature>
<dbReference type="EMBL" id="KL597804">
    <property type="protein sequence ID" value="KER18830.1"/>
    <property type="molecule type" value="Genomic_DNA"/>
</dbReference>
<accession>A0A074Z6F9</accession>
<evidence type="ECO:0000256" key="10">
    <source>
        <dbReference type="ARBA" id="ARBA00023125"/>
    </source>
</evidence>
<keyword evidence="8" id="KW-0378">Hydrolase</keyword>
<protein>
    <recommendedName>
        <fullName evidence="12">CRESS-DNA virus Rep endonuclease domain-containing protein</fullName>
    </recommendedName>
</protein>
<dbReference type="GO" id="GO:0006260">
    <property type="term" value="P:DNA replication"/>
    <property type="evidence" value="ECO:0007669"/>
    <property type="project" value="UniProtKB-KW"/>
</dbReference>
<evidence type="ECO:0000256" key="4">
    <source>
        <dbReference type="ARBA" id="ARBA00022722"/>
    </source>
</evidence>
<evidence type="ECO:0000256" key="2">
    <source>
        <dbReference type="ARBA" id="ARBA00022695"/>
    </source>
</evidence>
<keyword evidence="2" id="KW-0548">Nucleotidyltransferase</keyword>
<proteinExistence type="predicted"/>
<dbReference type="AlphaFoldDB" id="A0A074Z6F9"/>
<keyword evidence="6" id="KW-0547">Nucleotide-binding</keyword>
<keyword evidence="4" id="KW-0540">Nuclease</keyword>
<dbReference type="GO" id="GO:0016779">
    <property type="term" value="F:nucleotidyltransferase activity"/>
    <property type="evidence" value="ECO:0007669"/>
    <property type="project" value="UniProtKB-KW"/>
</dbReference>
<dbReference type="SUPFAM" id="SSF52540">
    <property type="entry name" value="P-loop containing nucleoside triphosphate hydrolases"/>
    <property type="match status" value="1"/>
</dbReference>
<organism evidence="13 14">
    <name type="scientific">Opisthorchis viverrini</name>
    <name type="common">Southeast Asian liver fluke</name>
    <dbReference type="NCBI Taxonomy" id="6198"/>
    <lineage>
        <taxon>Eukaryota</taxon>
        <taxon>Metazoa</taxon>
        <taxon>Spiralia</taxon>
        <taxon>Lophotrochozoa</taxon>
        <taxon>Platyhelminthes</taxon>
        <taxon>Trematoda</taxon>
        <taxon>Digenea</taxon>
        <taxon>Opisthorchiida</taxon>
        <taxon>Opisthorchiata</taxon>
        <taxon>Opisthorchiidae</taxon>
        <taxon>Opisthorchis</taxon>
    </lineage>
</organism>
<keyword evidence="7" id="KW-0255">Endonuclease</keyword>
<evidence type="ECO:0000256" key="11">
    <source>
        <dbReference type="SAM" id="MobiDB-lite"/>
    </source>
</evidence>
<evidence type="ECO:0000259" key="12">
    <source>
        <dbReference type="PROSITE" id="PS52020"/>
    </source>
</evidence>
<dbReference type="GO" id="GO:0000166">
    <property type="term" value="F:nucleotide binding"/>
    <property type="evidence" value="ECO:0007669"/>
    <property type="project" value="UniProtKB-KW"/>
</dbReference>
<dbReference type="InterPro" id="IPR027417">
    <property type="entry name" value="P-loop_NTPase"/>
</dbReference>
<dbReference type="GO" id="GO:0003677">
    <property type="term" value="F:DNA binding"/>
    <property type="evidence" value="ECO:0007669"/>
    <property type="project" value="UniProtKB-KW"/>
</dbReference>
<keyword evidence="9" id="KW-0190">Covalent protein-DNA linkage</keyword>
<keyword evidence="1" id="KW-0808">Transferase</keyword>
<gene>
    <name evidence="13" type="ORF">T265_12138</name>
</gene>
<dbReference type="Gene3D" id="3.40.1310.20">
    <property type="match status" value="1"/>
</dbReference>
<dbReference type="OrthoDB" id="1732219at2759"/>
<evidence type="ECO:0000256" key="5">
    <source>
        <dbReference type="ARBA" id="ARBA00022723"/>
    </source>
</evidence>
<keyword evidence="3" id="KW-0235">DNA replication</keyword>
<evidence type="ECO:0000256" key="6">
    <source>
        <dbReference type="ARBA" id="ARBA00022741"/>
    </source>
</evidence>
<dbReference type="GO" id="GO:0016787">
    <property type="term" value="F:hydrolase activity"/>
    <property type="evidence" value="ECO:0007669"/>
    <property type="project" value="UniProtKB-KW"/>
</dbReference>
<evidence type="ECO:0000256" key="3">
    <source>
        <dbReference type="ARBA" id="ARBA00022705"/>
    </source>
</evidence>
<keyword evidence="10" id="KW-0238">DNA-binding</keyword>
<dbReference type="GeneID" id="20326306"/>
<evidence type="ECO:0000256" key="7">
    <source>
        <dbReference type="ARBA" id="ARBA00022759"/>
    </source>
</evidence>
<reference evidence="13 14" key="1">
    <citation type="submission" date="2013-11" db="EMBL/GenBank/DDBJ databases">
        <title>Opisthorchis viverrini - life in the bile duct.</title>
        <authorList>
            <person name="Young N.D."/>
            <person name="Nagarajan N."/>
            <person name="Lin S.J."/>
            <person name="Korhonen P.K."/>
            <person name="Jex A.R."/>
            <person name="Hall R.S."/>
            <person name="Safavi-Hemami H."/>
            <person name="Kaewkong W."/>
            <person name="Bertrand D."/>
            <person name="Gao S."/>
            <person name="Seet Q."/>
            <person name="Wongkham S."/>
            <person name="Teh B.T."/>
            <person name="Wongkham C."/>
            <person name="Intapan P.M."/>
            <person name="Maleewong W."/>
            <person name="Yang X."/>
            <person name="Hu M."/>
            <person name="Wang Z."/>
            <person name="Hofmann A."/>
            <person name="Sternberg P.W."/>
            <person name="Tan P."/>
            <person name="Wang J."/>
            <person name="Gasser R.B."/>
        </authorList>
    </citation>
    <scope>NUCLEOTIDE SEQUENCE [LARGE SCALE GENOMIC DNA]</scope>
</reference>
<keyword evidence="14" id="KW-1185">Reference proteome</keyword>
<dbReference type="RefSeq" id="XP_009177422.1">
    <property type="nucleotide sequence ID" value="XM_009179158.1"/>
</dbReference>
<dbReference type="PROSITE" id="PS52020">
    <property type="entry name" value="CRESS_DNA_REP"/>
    <property type="match status" value="1"/>
</dbReference>
<evidence type="ECO:0000256" key="8">
    <source>
        <dbReference type="ARBA" id="ARBA00022801"/>
    </source>
</evidence>
<evidence type="ECO:0000256" key="1">
    <source>
        <dbReference type="ARBA" id="ARBA00022679"/>
    </source>
</evidence>
<dbReference type="GO" id="GO:0004519">
    <property type="term" value="F:endonuclease activity"/>
    <property type="evidence" value="ECO:0007669"/>
    <property type="project" value="UniProtKB-KW"/>
</dbReference>
<feature type="domain" description="CRESS-DNA virus Rep endonuclease" evidence="12">
    <location>
        <begin position="5"/>
        <end position="107"/>
    </location>
</feature>
<keyword evidence="5" id="KW-0479">Metal-binding</keyword>
<dbReference type="CTD" id="20326306"/>